<evidence type="ECO:0000313" key="3">
    <source>
        <dbReference type="Proteomes" id="UP001565369"/>
    </source>
</evidence>
<accession>A0ABV4G4M4</accession>
<gene>
    <name evidence="2" type="ORF">ABIG07_007796</name>
</gene>
<protein>
    <submittedName>
        <fullName evidence="2">Uncharacterized protein</fullName>
    </submittedName>
</protein>
<organism evidence="2 3">
    <name type="scientific">Bradyrhizobium ottawaense</name>
    <dbReference type="NCBI Taxonomy" id="931866"/>
    <lineage>
        <taxon>Bacteria</taxon>
        <taxon>Pseudomonadati</taxon>
        <taxon>Pseudomonadota</taxon>
        <taxon>Alphaproteobacteria</taxon>
        <taxon>Hyphomicrobiales</taxon>
        <taxon>Nitrobacteraceae</taxon>
        <taxon>Bradyrhizobium</taxon>
    </lineage>
</organism>
<reference evidence="2 3" key="1">
    <citation type="submission" date="2024-07" db="EMBL/GenBank/DDBJ databases">
        <title>Genomic Encyclopedia of Type Strains, Phase V (KMG-V): Genome sequencing to study the core and pangenomes of soil and plant-associated prokaryotes.</title>
        <authorList>
            <person name="Whitman W."/>
        </authorList>
    </citation>
    <scope>NUCLEOTIDE SEQUENCE [LARGE SCALE GENOMIC DNA]</scope>
    <source>
        <strain evidence="2 3">USDA 152</strain>
    </source>
</reference>
<name>A0ABV4G4M4_9BRAD</name>
<keyword evidence="3" id="KW-1185">Reference proteome</keyword>
<evidence type="ECO:0000313" key="2">
    <source>
        <dbReference type="EMBL" id="MEY9458848.1"/>
    </source>
</evidence>
<dbReference type="Proteomes" id="UP001565369">
    <property type="component" value="Unassembled WGS sequence"/>
</dbReference>
<proteinExistence type="predicted"/>
<feature type="compositionally biased region" description="Basic and acidic residues" evidence="1">
    <location>
        <begin position="17"/>
        <end position="26"/>
    </location>
</feature>
<feature type="region of interest" description="Disordered" evidence="1">
    <location>
        <begin position="1"/>
        <end position="36"/>
    </location>
</feature>
<comment type="caution">
    <text evidence="2">The sequence shown here is derived from an EMBL/GenBank/DDBJ whole genome shotgun (WGS) entry which is preliminary data.</text>
</comment>
<evidence type="ECO:0000256" key="1">
    <source>
        <dbReference type="SAM" id="MobiDB-lite"/>
    </source>
</evidence>
<sequence length="36" mass="3921">MSGSPLEVTAGHPIGASEKEYTRPADRFQYLSVNDP</sequence>
<dbReference type="EMBL" id="JBGBZJ010000003">
    <property type="protein sequence ID" value="MEY9458848.1"/>
    <property type="molecule type" value="Genomic_DNA"/>
</dbReference>